<evidence type="ECO:0000256" key="5">
    <source>
        <dbReference type="ARBA" id="ARBA00022695"/>
    </source>
</evidence>
<comment type="catalytic activity">
    <reaction evidence="10">
        <text>(R)-4'-phosphopantetheine + ATP + H(+) = 3'-dephospho-CoA + diphosphate</text>
        <dbReference type="Rhea" id="RHEA:19801"/>
        <dbReference type="ChEBI" id="CHEBI:15378"/>
        <dbReference type="ChEBI" id="CHEBI:30616"/>
        <dbReference type="ChEBI" id="CHEBI:33019"/>
        <dbReference type="ChEBI" id="CHEBI:57328"/>
        <dbReference type="ChEBI" id="CHEBI:61723"/>
        <dbReference type="EC" id="2.7.7.3"/>
    </reaction>
</comment>
<dbReference type="EMBL" id="AGNL01045977">
    <property type="protein sequence ID" value="EJK48334.1"/>
    <property type="molecule type" value="Genomic_DNA"/>
</dbReference>
<dbReference type="eggNOG" id="ENOG502S8V2">
    <property type="taxonomic scope" value="Eukaryota"/>
</dbReference>
<dbReference type="AlphaFoldDB" id="K0R882"/>
<dbReference type="InterPro" id="IPR001980">
    <property type="entry name" value="PPAT"/>
</dbReference>
<evidence type="ECO:0000313" key="14">
    <source>
        <dbReference type="Proteomes" id="UP000266841"/>
    </source>
</evidence>
<evidence type="ECO:0000259" key="12">
    <source>
        <dbReference type="Pfam" id="PF01467"/>
    </source>
</evidence>
<keyword evidence="14" id="KW-1185">Reference proteome</keyword>
<evidence type="ECO:0000256" key="9">
    <source>
        <dbReference type="ARBA" id="ARBA00022993"/>
    </source>
</evidence>
<comment type="caution">
    <text evidence="13">The sequence shown here is derived from an EMBL/GenBank/DDBJ whole genome shotgun (WGS) entry which is preliminary data.</text>
</comment>
<gene>
    <name evidence="13" type="ORF">THAOC_32881</name>
</gene>
<name>K0R882_THAOC</name>
<sequence length="298" mass="34012">MVFLHPQHVAAAALLFAVLCAVCPVLILIYRVLFPTVLRFPWREHNTSRQKDKDTTVVFAGSFNPPHFGHLVMLRYLAERYGRVICCIGVNPNKTYDVTPQARASILRKMCEDCSNIRVQVVSGYIWRYARAHNASFFFRGIRTWEADGSEERQLLILNSWGPLLLGKIWPTKTVFLEGDPRYRDVSSTLVRRLCAERRATSRNEGDEKLARLIPPTVLTEVVAAYGQVWSRLHWSGSVHTCERWNRTTASLDAHWFEASTQHQSGSSTHPYWSSSTKLKGSSIMSDQAKFRGMKVNL</sequence>
<dbReference type="GO" id="GO:0004595">
    <property type="term" value="F:pantetheine-phosphate adenylyltransferase activity"/>
    <property type="evidence" value="ECO:0007669"/>
    <property type="project" value="UniProtKB-EC"/>
</dbReference>
<keyword evidence="7" id="KW-0067">ATP-binding</keyword>
<dbReference type="EC" id="2.7.7.3" evidence="1"/>
<dbReference type="PANTHER" id="PTHR21342">
    <property type="entry name" value="PHOSPHOPANTETHEINE ADENYLYLTRANSFERASE"/>
    <property type="match status" value="1"/>
</dbReference>
<evidence type="ECO:0000256" key="3">
    <source>
        <dbReference type="ARBA" id="ARBA00022490"/>
    </source>
</evidence>
<keyword evidence="11" id="KW-0812">Transmembrane</keyword>
<protein>
    <recommendedName>
        <fullName evidence="2">Phosphopantetheine adenylyltransferase</fullName>
        <ecNumber evidence="1">2.7.7.3</ecNumber>
    </recommendedName>
</protein>
<keyword evidence="11" id="KW-0472">Membrane</keyword>
<keyword evidence="6" id="KW-0547">Nucleotide-binding</keyword>
<reference evidence="13 14" key="1">
    <citation type="journal article" date="2012" name="Genome Biol.">
        <title>Genome and low-iron response of an oceanic diatom adapted to chronic iron limitation.</title>
        <authorList>
            <person name="Lommer M."/>
            <person name="Specht M."/>
            <person name="Roy A.S."/>
            <person name="Kraemer L."/>
            <person name="Andreson R."/>
            <person name="Gutowska M.A."/>
            <person name="Wolf J."/>
            <person name="Bergner S.V."/>
            <person name="Schilhabel M.B."/>
            <person name="Klostermeier U.C."/>
            <person name="Beiko R.G."/>
            <person name="Rosenstiel P."/>
            <person name="Hippler M."/>
            <person name="Laroche J."/>
        </authorList>
    </citation>
    <scope>NUCLEOTIDE SEQUENCE [LARGE SCALE GENOMIC DNA]</scope>
    <source>
        <strain evidence="13 14">CCMP1005</strain>
    </source>
</reference>
<keyword evidence="8" id="KW-0460">Magnesium</keyword>
<feature type="transmembrane region" description="Helical" evidence="11">
    <location>
        <begin position="12"/>
        <end position="33"/>
    </location>
</feature>
<keyword evidence="3" id="KW-0963">Cytoplasm</keyword>
<dbReference type="PRINTS" id="PR01020">
    <property type="entry name" value="LPSBIOSNTHSS"/>
</dbReference>
<dbReference type="InterPro" id="IPR014729">
    <property type="entry name" value="Rossmann-like_a/b/a_fold"/>
</dbReference>
<evidence type="ECO:0000313" key="13">
    <source>
        <dbReference type="EMBL" id="EJK48334.1"/>
    </source>
</evidence>
<keyword evidence="4" id="KW-0808">Transferase</keyword>
<dbReference type="PANTHER" id="PTHR21342:SF1">
    <property type="entry name" value="PHOSPHOPANTETHEINE ADENYLYLTRANSFERASE"/>
    <property type="match status" value="1"/>
</dbReference>
<dbReference type="InterPro" id="IPR004821">
    <property type="entry name" value="Cyt_trans-like"/>
</dbReference>
<evidence type="ECO:0000256" key="10">
    <source>
        <dbReference type="ARBA" id="ARBA00029346"/>
    </source>
</evidence>
<evidence type="ECO:0000256" key="6">
    <source>
        <dbReference type="ARBA" id="ARBA00022741"/>
    </source>
</evidence>
<dbReference type="GO" id="GO:0005524">
    <property type="term" value="F:ATP binding"/>
    <property type="evidence" value="ECO:0007669"/>
    <property type="project" value="UniProtKB-KW"/>
</dbReference>
<dbReference type="SUPFAM" id="SSF52374">
    <property type="entry name" value="Nucleotidylyl transferase"/>
    <property type="match status" value="1"/>
</dbReference>
<organism evidence="13 14">
    <name type="scientific">Thalassiosira oceanica</name>
    <name type="common">Marine diatom</name>
    <dbReference type="NCBI Taxonomy" id="159749"/>
    <lineage>
        <taxon>Eukaryota</taxon>
        <taxon>Sar</taxon>
        <taxon>Stramenopiles</taxon>
        <taxon>Ochrophyta</taxon>
        <taxon>Bacillariophyta</taxon>
        <taxon>Coscinodiscophyceae</taxon>
        <taxon>Thalassiosirophycidae</taxon>
        <taxon>Thalassiosirales</taxon>
        <taxon>Thalassiosiraceae</taxon>
        <taxon>Thalassiosira</taxon>
    </lineage>
</organism>
<dbReference type="Proteomes" id="UP000266841">
    <property type="component" value="Unassembled WGS sequence"/>
</dbReference>
<dbReference type="OMA" id="CERWNRT"/>
<evidence type="ECO:0000256" key="2">
    <source>
        <dbReference type="ARBA" id="ARBA00013868"/>
    </source>
</evidence>
<keyword evidence="11" id="KW-1133">Transmembrane helix</keyword>
<dbReference type="OrthoDB" id="3558741at2759"/>
<evidence type="ECO:0000256" key="1">
    <source>
        <dbReference type="ARBA" id="ARBA00012392"/>
    </source>
</evidence>
<feature type="domain" description="Cytidyltransferase-like" evidence="12">
    <location>
        <begin position="58"/>
        <end position="193"/>
    </location>
</feature>
<proteinExistence type="predicted"/>
<keyword evidence="9" id="KW-0173">Coenzyme A biosynthesis</keyword>
<evidence type="ECO:0000256" key="8">
    <source>
        <dbReference type="ARBA" id="ARBA00022842"/>
    </source>
</evidence>
<dbReference type="Gene3D" id="3.40.50.620">
    <property type="entry name" value="HUPs"/>
    <property type="match status" value="1"/>
</dbReference>
<keyword evidence="5" id="KW-0548">Nucleotidyltransferase</keyword>
<accession>K0R882</accession>
<evidence type="ECO:0000256" key="4">
    <source>
        <dbReference type="ARBA" id="ARBA00022679"/>
    </source>
</evidence>
<evidence type="ECO:0000256" key="7">
    <source>
        <dbReference type="ARBA" id="ARBA00022840"/>
    </source>
</evidence>
<evidence type="ECO:0000256" key="11">
    <source>
        <dbReference type="SAM" id="Phobius"/>
    </source>
</evidence>
<dbReference type="GO" id="GO:0015937">
    <property type="term" value="P:coenzyme A biosynthetic process"/>
    <property type="evidence" value="ECO:0007669"/>
    <property type="project" value="UniProtKB-KW"/>
</dbReference>
<dbReference type="Pfam" id="PF01467">
    <property type="entry name" value="CTP_transf_like"/>
    <property type="match status" value="1"/>
</dbReference>